<proteinExistence type="predicted"/>
<feature type="region of interest" description="Disordered" evidence="1">
    <location>
        <begin position="196"/>
        <end position="223"/>
    </location>
</feature>
<protein>
    <submittedName>
        <fullName evidence="2">Uncharacterized protein</fullName>
    </submittedName>
</protein>
<dbReference type="EMBL" id="CAJNIZ010010600">
    <property type="protein sequence ID" value="CAE7303235.1"/>
    <property type="molecule type" value="Genomic_DNA"/>
</dbReference>
<organism evidence="2 3">
    <name type="scientific">Symbiodinium pilosum</name>
    <name type="common">Dinoflagellate</name>
    <dbReference type="NCBI Taxonomy" id="2952"/>
    <lineage>
        <taxon>Eukaryota</taxon>
        <taxon>Sar</taxon>
        <taxon>Alveolata</taxon>
        <taxon>Dinophyceae</taxon>
        <taxon>Suessiales</taxon>
        <taxon>Symbiodiniaceae</taxon>
        <taxon>Symbiodinium</taxon>
    </lineage>
</organism>
<evidence type="ECO:0000256" key="1">
    <source>
        <dbReference type="SAM" id="MobiDB-lite"/>
    </source>
</evidence>
<feature type="compositionally biased region" description="Gly residues" evidence="1">
    <location>
        <begin position="104"/>
        <end position="119"/>
    </location>
</feature>
<evidence type="ECO:0000313" key="2">
    <source>
        <dbReference type="EMBL" id="CAE7303235.1"/>
    </source>
</evidence>
<name>A0A812NLC9_SYMPI</name>
<reference evidence="2" key="1">
    <citation type="submission" date="2021-02" db="EMBL/GenBank/DDBJ databases">
        <authorList>
            <person name="Dougan E. K."/>
            <person name="Rhodes N."/>
            <person name="Thang M."/>
            <person name="Chan C."/>
        </authorList>
    </citation>
    <scope>NUCLEOTIDE SEQUENCE</scope>
</reference>
<comment type="caution">
    <text evidence="2">The sequence shown here is derived from an EMBL/GenBank/DDBJ whole genome shotgun (WGS) entry which is preliminary data.</text>
</comment>
<accession>A0A812NLC9</accession>
<feature type="region of interest" description="Disordered" evidence="1">
    <location>
        <begin position="32"/>
        <end position="141"/>
    </location>
</feature>
<keyword evidence="3" id="KW-1185">Reference proteome</keyword>
<dbReference type="AlphaFoldDB" id="A0A812NLC9"/>
<gene>
    <name evidence="2" type="ORF">SPIL2461_LOCUS6847</name>
</gene>
<sequence length="527" mass="58757">MKDWGEFTEHYEKKGFAPAEILAKWNELLAAGVDKDQKGRKGMELRLSVEVETYKLNQTETGDERSRDLEHTSKKFKQDDVDQVDQDILSKPKLTPAQLLGSQPGSGSGSSKDGQGGNQEPGQKKYKDNPLSRRTKMHDNAVQAVRRNQDILKKLPAKMKDTISKFAAEPDYAEYMRILKVTVLMEQAIKDIETAKRARDKKRQRDEQAEAKRIERENQKKLKADQKAALKAGAVRLSAQPQAPLPVPSCAHKLLETPITLLKEVNKCDEADFCAQTDSVQSAFMKNPLLLEKCEKALEKYAAIARVKAQVATFKCQFPATTQSKTTGRCQLPLSVPEHVSGLAEIFKALDPAKTSWPTTAPSGTDLSHFLAPYIYGFSSTMQYAGGEDKWAGQLRFQLEGSREVILAPFGDVREALQKLGKPHDSLSVLIKNFANLTPQEVEKSAEKFRYVVHNEGCCLYVPAGWILVERVRENTPVLGLKLASGHKLLTADMKQIMDLKVKNDPGAADGAMTKSMKAYIHFLENQ</sequence>
<feature type="compositionally biased region" description="Basic and acidic residues" evidence="1">
    <location>
        <begin position="33"/>
        <end position="53"/>
    </location>
</feature>
<evidence type="ECO:0000313" key="3">
    <source>
        <dbReference type="Proteomes" id="UP000649617"/>
    </source>
</evidence>
<dbReference type="Proteomes" id="UP000649617">
    <property type="component" value="Unassembled WGS sequence"/>
</dbReference>
<dbReference type="OrthoDB" id="10428714at2759"/>
<feature type="compositionally biased region" description="Basic and acidic residues" evidence="1">
    <location>
        <begin position="122"/>
        <end position="131"/>
    </location>
</feature>
<feature type="compositionally biased region" description="Basic and acidic residues" evidence="1">
    <location>
        <begin position="62"/>
        <end position="80"/>
    </location>
</feature>